<dbReference type="InterPro" id="IPR021582">
    <property type="entry name" value="Aim21"/>
</dbReference>
<feature type="compositionally biased region" description="Basic residues" evidence="1">
    <location>
        <begin position="833"/>
        <end position="843"/>
    </location>
</feature>
<sequence length="899" mass="97798">MSTPLVPPRPSRSHAGTTAVKQDTPQIPPRPVRKSDPSPDRDFRSPLNYLPGSNGGRWQPPHGASTGHDPVRRPSSVAIPSEVGEEGIEYTSYDQLPAEAKATQAAPAASEQTRNVSADLPIHQPKASVPHSTAKSRIQGVTRTDSTQAAAAGIGKAQPDDDVHKGPSDTGAPISRVTSRTYDDHLRRVPSTEPQSLRPRGSFSRPGSSFQNGTPRPPSVHSQDVRDGIPEIGQQIPLYKNAGDVQAPSPAPTQSQFTPGIGFFNDGSTRSHHRKRSSRQEFGPPGSYGLHHGAEPHDQFERDWVLKHPEEAAKEGYHPYLLRPETALSSEQLNRIVSENQDVGMGTSPGMVGTPSQDIAFEATDQFAFRINTPKASPAPLTEASKRLSGDRPAPTESPLRKSSFPFHETKHMRNDKAIESEDDEVIHEGRGIPILASDEVIKRPSSAFLEPAVEASPADRDYDSDDMPPSRRSSLKPLSRPSSRPSSMHGYHGGPLHRFISHEEHHGSGMGTPLEEIEEYEPLFPEEEDGERQPKRQFRQRPGLAQHHFPSQDIWEDTPSSLQYSTTVQTPEPPAEKIAASGGAPGKVFETPEQEEARKTKNPAGMLDDSKTFAKPHFKPGVLEEQHSERPGVRRFPSRDIWEDTPDSMRLVTTVSSPQMEEVRSPPEDRPTTSALPSRQDEAEARSTTGLTQLMRPGLPARPERKSKLAEEIKPAMDDERSKEPTIPDRPKPTVPARPARAAHADQAEGEATTREAPTDEAAPPASAQKAKPAVPARPAGSKIAAMQGAFMNDLNNRLKLGPQGPSPKAQEPEPEAESDAPKEPLSDARKGRAKGPARRKPAGAATDASGFSFSTPTVLWQIDESDELHVTAMETAEADMEPNAELEKQMSANEAAN</sequence>
<dbReference type="eggNOG" id="ENOG502SPD4">
    <property type="taxonomic scope" value="Eukaryota"/>
</dbReference>
<feature type="compositionally biased region" description="Low complexity" evidence="1">
    <location>
        <begin position="471"/>
        <end position="488"/>
    </location>
</feature>
<dbReference type="Pfam" id="PF11489">
    <property type="entry name" value="Aim21"/>
    <property type="match status" value="2"/>
</dbReference>
<gene>
    <name evidence="2" type="ORF">BAUCODRAFT_96090</name>
</gene>
<dbReference type="STRING" id="717646.M2N284"/>
<accession>M2N284</accession>
<feature type="compositionally biased region" description="Low complexity" evidence="1">
    <location>
        <begin position="763"/>
        <end position="778"/>
    </location>
</feature>
<evidence type="ECO:0000256" key="1">
    <source>
        <dbReference type="SAM" id="MobiDB-lite"/>
    </source>
</evidence>
<feature type="compositionally biased region" description="Basic and acidic residues" evidence="1">
    <location>
        <begin position="821"/>
        <end position="832"/>
    </location>
</feature>
<feature type="compositionally biased region" description="Pro residues" evidence="1">
    <location>
        <begin position="1"/>
        <end position="10"/>
    </location>
</feature>
<feature type="compositionally biased region" description="Basic and acidic residues" evidence="1">
    <location>
        <begin position="703"/>
        <end position="733"/>
    </location>
</feature>
<name>M2N284_BAUPA</name>
<proteinExistence type="predicted"/>
<evidence type="ECO:0000313" key="3">
    <source>
        <dbReference type="Proteomes" id="UP000011761"/>
    </source>
</evidence>
<feature type="compositionally biased region" description="Low complexity" evidence="1">
    <location>
        <begin position="97"/>
        <end position="113"/>
    </location>
</feature>
<feature type="non-terminal residue" evidence="2">
    <location>
        <position position="899"/>
    </location>
</feature>
<dbReference type="GeneID" id="19117504"/>
<dbReference type="AlphaFoldDB" id="M2N284"/>
<feature type="region of interest" description="Disordered" evidence="1">
    <location>
        <begin position="1"/>
        <end position="296"/>
    </location>
</feature>
<feature type="region of interest" description="Disordered" evidence="1">
    <location>
        <begin position="876"/>
        <end position="899"/>
    </location>
</feature>
<feature type="compositionally biased region" description="Basic and acidic residues" evidence="1">
    <location>
        <begin position="158"/>
        <end position="167"/>
    </location>
</feature>
<keyword evidence="3" id="KW-1185">Reference proteome</keyword>
<feature type="compositionally biased region" description="Acidic residues" evidence="1">
    <location>
        <begin position="516"/>
        <end position="531"/>
    </location>
</feature>
<feature type="compositionally biased region" description="Polar residues" evidence="1">
    <location>
        <begin position="130"/>
        <end position="149"/>
    </location>
</feature>
<feature type="compositionally biased region" description="Basic and acidic residues" evidence="1">
    <location>
        <begin position="33"/>
        <end position="44"/>
    </location>
</feature>
<evidence type="ECO:0000313" key="2">
    <source>
        <dbReference type="EMBL" id="EMC92790.1"/>
    </source>
</evidence>
<feature type="compositionally biased region" description="Basic and acidic residues" evidence="1">
    <location>
        <begin position="744"/>
        <end position="759"/>
    </location>
</feature>
<dbReference type="EMBL" id="KB445561">
    <property type="protein sequence ID" value="EMC92790.1"/>
    <property type="molecule type" value="Genomic_DNA"/>
</dbReference>
<protein>
    <recommendedName>
        <fullName evidence="4">Altered inheritance of mitochondria protein 21</fullName>
    </recommendedName>
</protein>
<feature type="compositionally biased region" description="Polar residues" evidence="1">
    <location>
        <begin position="14"/>
        <end position="25"/>
    </location>
</feature>
<feature type="compositionally biased region" description="Polar residues" evidence="1">
    <location>
        <begin position="559"/>
        <end position="571"/>
    </location>
</feature>
<dbReference type="OrthoDB" id="5386574at2759"/>
<evidence type="ECO:0008006" key="4">
    <source>
        <dbReference type="Google" id="ProtNLM"/>
    </source>
</evidence>
<organism evidence="2 3">
    <name type="scientific">Baudoinia panamericana (strain UAMH 10762)</name>
    <name type="common">Angels' share fungus</name>
    <name type="synonym">Baudoinia compniacensis (strain UAMH 10762)</name>
    <dbReference type="NCBI Taxonomy" id="717646"/>
    <lineage>
        <taxon>Eukaryota</taxon>
        <taxon>Fungi</taxon>
        <taxon>Dikarya</taxon>
        <taxon>Ascomycota</taxon>
        <taxon>Pezizomycotina</taxon>
        <taxon>Dothideomycetes</taxon>
        <taxon>Dothideomycetidae</taxon>
        <taxon>Mycosphaerellales</taxon>
        <taxon>Teratosphaeriaceae</taxon>
        <taxon>Baudoinia</taxon>
    </lineage>
</organism>
<feature type="region of interest" description="Disordered" evidence="1">
    <location>
        <begin position="371"/>
        <end position="855"/>
    </location>
</feature>
<dbReference type="OMA" id="PRPDWAM"/>
<feature type="compositionally biased region" description="Low complexity" evidence="1">
    <location>
        <begin position="198"/>
        <end position="210"/>
    </location>
</feature>
<dbReference type="RefSeq" id="XP_007680116.1">
    <property type="nucleotide sequence ID" value="XM_007681926.1"/>
</dbReference>
<dbReference type="KEGG" id="bcom:BAUCODRAFT_96090"/>
<feature type="compositionally biased region" description="Basic and acidic residues" evidence="1">
    <location>
        <begin position="408"/>
        <end position="420"/>
    </location>
</feature>
<feature type="compositionally biased region" description="Basic and acidic residues" evidence="1">
    <location>
        <begin position="623"/>
        <end position="643"/>
    </location>
</feature>
<feature type="compositionally biased region" description="Basic and acidic residues" evidence="1">
    <location>
        <begin position="662"/>
        <end position="672"/>
    </location>
</feature>
<dbReference type="HOGENOM" id="CLU_009400_1_0_1"/>
<dbReference type="Proteomes" id="UP000011761">
    <property type="component" value="Unassembled WGS sequence"/>
</dbReference>
<reference evidence="2 3" key="1">
    <citation type="journal article" date="2012" name="PLoS Pathog.">
        <title>Diverse lifestyles and strategies of plant pathogenesis encoded in the genomes of eighteen Dothideomycetes fungi.</title>
        <authorList>
            <person name="Ohm R.A."/>
            <person name="Feau N."/>
            <person name="Henrissat B."/>
            <person name="Schoch C.L."/>
            <person name="Horwitz B.A."/>
            <person name="Barry K.W."/>
            <person name="Condon B.J."/>
            <person name="Copeland A.C."/>
            <person name="Dhillon B."/>
            <person name="Glaser F."/>
            <person name="Hesse C.N."/>
            <person name="Kosti I."/>
            <person name="LaButti K."/>
            <person name="Lindquist E.A."/>
            <person name="Lucas S."/>
            <person name="Salamov A.A."/>
            <person name="Bradshaw R.E."/>
            <person name="Ciuffetti L."/>
            <person name="Hamelin R.C."/>
            <person name="Kema G.H.J."/>
            <person name="Lawrence C."/>
            <person name="Scott J.A."/>
            <person name="Spatafora J.W."/>
            <person name="Turgeon B.G."/>
            <person name="de Wit P.J.G.M."/>
            <person name="Zhong S."/>
            <person name="Goodwin S.B."/>
            <person name="Grigoriev I.V."/>
        </authorList>
    </citation>
    <scope>NUCLEOTIDE SEQUENCE [LARGE SCALE GENOMIC DNA]</scope>
    <source>
        <strain evidence="2 3">UAMH 10762</strain>
    </source>
</reference>